<feature type="transmembrane region" description="Helical" evidence="1">
    <location>
        <begin position="173"/>
        <end position="196"/>
    </location>
</feature>
<feature type="transmembrane region" description="Helical" evidence="1">
    <location>
        <begin position="865"/>
        <end position="884"/>
    </location>
</feature>
<dbReference type="PANTHER" id="PTHR38434">
    <property type="entry name" value="BLL2549 PROTEIN"/>
    <property type="match status" value="1"/>
</dbReference>
<proteinExistence type="predicted"/>
<evidence type="ECO:0000313" key="3">
    <source>
        <dbReference type="Proteomes" id="UP001139028"/>
    </source>
</evidence>
<dbReference type="InterPro" id="IPR019286">
    <property type="entry name" value="DUF2339_TM"/>
</dbReference>
<feature type="transmembrane region" description="Helical" evidence="1">
    <location>
        <begin position="810"/>
        <end position="827"/>
    </location>
</feature>
<dbReference type="AlphaFoldDB" id="A0A9X2EQT3"/>
<accession>A0A9X2EQT3</accession>
<feature type="transmembrane region" description="Helical" evidence="1">
    <location>
        <begin position="208"/>
        <end position="227"/>
    </location>
</feature>
<name>A0A9X2EQT3_9GAMM</name>
<sequence length="1009" mass="111028">MESELRSLRAELALLERDNRRRLALFEQRLSALESQLQHASVEPKESLPKAATELEDALDLYMGTHPEASPASQQAQVQAAAVTATAAQASFTPKSSPAKPHRHSVPSRWIKEELPSLLEPALEPLNRIWEPLMGFYRRCQREGKAPVFFMTAAGILALVFGFAYLLQFSFNAYLGPAGKVTLGFLVAGATTFGGVTFSRRMPHMADYGSGLIALGVILLYLCGYFAGPYYQLVPIPIGVGLLVATTGLSYLLSLLFKTRVVSMVTLLGGASMPLVANHFDPSPVIYLSYLLALALAMLHLSRQIRWPQLAVVTMALSTGMFEFSISNLSEAAPTWGLLLILHGFFYGFAHYILGGLDAQGLNKKRLGIIAANLMLFIHASWLLAPSSTALGMVWLLNLLPWAAIALYSRRLFGYSGSGDSARSVLTIALLHGGLLAGLAILALCSPALLGIVWCLEGLLLIFLGAHFGLISVRSEGYMALFVAGLTMLWQALAWVASGVVAAPLLLSLNADAGWGNWLALCAAAFALTRLLRHCAQQLTAKERQLAILADNAFGLLLSASFLLSVGIFWPQGMWLLALLPMVFLIWRGQRTGSAFCEWLGLSHYLLLFVPMLASAFVVGNLHFYDQIPYGKIASVEAFLGLWLIAELYRRLDFACSPGQKTALWLRKLFYALLPVFFLPTVFYKASDYFTIAVWFSCGIALLLYTRLQMAHLKQELRILIPTASAIAVYGCLLQEFGGWQGKALEGLLLGLASFAGLLWLGHGLRRRAAGRHWRGVIHKALQPLFPLAFYYFAAVLFIMSYALSQGFTLSLLLTQLYFAGLFFTMPKLAPLRNQLTSFYRITLGLFELITLAQVIAVIDNASSAPLIAGYNLIAVGVVSLLVYHKSLATKAVWPKRRLLNLWQLHITTVVVYITLLSQLLNKMWLPAVSFALVVHATLLLFQTLRPDTQKLLRLSLLMYGVAALKIVLWDMQDFSLIQKIVVCMLVGLCMLGAAFQYQRHLSPQKLPG</sequence>
<feature type="transmembrane region" description="Helical" evidence="1">
    <location>
        <begin position="261"/>
        <end position="280"/>
    </location>
</feature>
<dbReference type="EMBL" id="JALBWM010000074">
    <property type="protein sequence ID" value="MCO1335675.1"/>
    <property type="molecule type" value="Genomic_DNA"/>
</dbReference>
<feature type="transmembrane region" description="Helical" evidence="1">
    <location>
        <begin position="569"/>
        <end position="587"/>
    </location>
</feature>
<feature type="transmembrane region" description="Helical" evidence="1">
    <location>
        <begin position="720"/>
        <end position="738"/>
    </location>
</feature>
<keyword evidence="1" id="KW-1133">Transmembrane helix</keyword>
<feature type="transmembrane region" description="Helical" evidence="1">
    <location>
        <begin position="744"/>
        <end position="765"/>
    </location>
</feature>
<dbReference type="RefSeq" id="WP_252470624.1">
    <property type="nucleotide sequence ID" value="NZ_JALBWM010000074.1"/>
</dbReference>
<feature type="transmembrane region" description="Helical" evidence="1">
    <location>
        <begin position="448"/>
        <end position="471"/>
    </location>
</feature>
<feature type="transmembrane region" description="Helical" evidence="1">
    <location>
        <begin position="976"/>
        <end position="996"/>
    </location>
</feature>
<feature type="transmembrane region" description="Helical" evidence="1">
    <location>
        <begin position="692"/>
        <end position="708"/>
    </location>
</feature>
<evidence type="ECO:0000313" key="2">
    <source>
        <dbReference type="EMBL" id="MCO1335675.1"/>
    </source>
</evidence>
<feature type="transmembrane region" description="Helical" evidence="1">
    <location>
        <begin position="367"/>
        <end position="384"/>
    </location>
</feature>
<feature type="transmembrane region" description="Helical" evidence="1">
    <location>
        <begin position="669"/>
        <end position="686"/>
    </location>
</feature>
<feature type="transmembrane region" description="Helical" evidence="1">
    <location>
        <begin position="785"/>
        <end position="804"/>
    </location>
</feature>
<comment type="caution">
    <text evidence="2">The sequence shown here is derived from an EMBL/GenBank/DDBJ whole genome shotgun (WGS) entry which is preliminary data.</text>
</comment>
<feature type="transmembrane region" description="Helical" evidence="1">
    <location>
        <begin position="421"/>
        <end position="442"/>
    </location>
</feature>
<feature type="transmembrane region" description="Helical" evidence="1">
    <location>
        <begin position="952"/>
        <end position="970"/>
    </location>
</feature>
<feature type="transmembrane region" description="Helical" evidence="1">
    <location>
        <begin position="839"/>
        <end position="859"/>
    </location>
</feature>
<feature type="transmembrane region" description="Helical" evidence="1">
    <location>
        <begin position="233"/>
        <end position="254"/>
    </location>
</feature>
<keyword evidence="1" id="KW-0472">Membrane</keyword>
<feature type="transmembrane region" description="Helical" evidence="1">
    <location>
        <begin position="545"/>
        <end position="563"/>
    </location>
</feature>
<feature type="transmembrane region" description="Helical" evidence="1">
    <location>
        <begin position="310"/>
        <end position="330"/>
    </location>
</feature>
<feature type="transmembrane region" description="Helical" evidence="1">
    <location>
        <begin position="478"/>
        <end position="503"/>
    </location>
</feature>
<evidence type="ECO:0000256" key="1">
    <source>
        <dbReference type="SAM" id="Phobius"/>
    </source>
</evidence>
<feature type="transmembrane region" description="Helical" evidence="1">
    <location>
        <begin position="899"/>
        <end position="918"/>
    </location>
</feature>
<dbReference type="Pfam" id="PF10101">
    <property type="entry name" value="DUF2339"/>
    <property type="match status" value="1"/>
</dbReference>
<dbReference type="PANTHER" id="PTHR38434:SF1">
    <property type="entry name" value="BLL2549 PROTEIN"/>
    <property type="match status" value="1"/>
</dbReference>
<reference evidence="2" key="1">
    <citation type="journal article" date="2022" name="Arch. Microbiol.">
        <title>Microbulbifer okhotskensis sp. nov., isolated from a deep bottom sediment of the Okhotsk Sea.</title>
        <authorList>
            <person name="Romanenko L."/>
            <person name="Kurilenko V."/>
            <person name="Otstavnykh N."/>
            <person name="Velansky P."/>
            <person name="Isaeva M."/>
            <person name="Mikhailov V."/>
        </authorList>
    </citation>
    <scope>NUCLEOTIDE SEQUENCE</scope>
    <source>
        <strain evidence="2">OS29</strain>
    </source>
</reference>
<keyword evidence="3" id="KW-1185">Reference proteome</keyword>
<feature type="transmembrane region" description="Helical" evidence="1">
    <location>
        <begin position="390"/>
        <end position="409"/>
    </location>
</feature>
<dbReference type="Proteomes" id="UP001139028">
    <property type="component" value="Unassembled WGS sequence"/>
</dbReference>
<feature type="transmembrane region" description="Helical" evidence="1">
    <location>
        <begin position="515"/>
        <end position="533"/>
    </location>
</feature>
<protein>
    <submittedName>
        <fullName evidence="2">DUF2339 domain-containing protein</fullName>
    </submittedName>
</protein>
<organism evidence="2 3">
    <name type="scientific">Microbulbifer okhotskensis</name>
    <dbReference type="NCBI Taxonomy" id="2926617"/>
    <lineage>
        <taxon>Bacteria</taxon>
        <taxon>Pseudomonadati</taxon>
        <taxon>Pseudomonadota</taxon>
        <taxon>Gammaproteobacteria</taxon>
        <taxon>Cellvibrionales</taxon>
        <taxon>Microbulbiferaceae</taxon>
        <taxon>Microbulbifer</taxon>
    </lineage>
</organism>
<keyword evidence="1" id="KW-0812">Transmembrane</keyword>
<feature type="transmembrane region" description="Helical" evidence="1">
    <location>
        <begin position="924"/>
        <end position="945"/>
    </location>
</feature>
<gene>
    <name evidence="2" type="ORF">MO867_15160</name>
</gene>
<feature type="transmembrane region" description="Helical" evidence="1">
    <location>
        <begin position="148"/>
        <end position="167"/>
    </location>
</feature>
<feature type="transmembrane region" description="Helical" evidence="1">
    <location>
        <begin position="599"/>
        <end position="624"/>
    </location>
</feature>
<feature type="transmembrane region" description="Helical" evidence="1">
    <location>
        <begin position="336"/>
        <end position="355"/>
    </location>
</feature>
<feature type="transmembrane region" description="Helical" evidence="1">
    <location>
        <begin position="630"/>
        <end position="649"/>
    </location>
</feature>
<feature type="transmembrane region" description="Helical" evidence="1">
    <location>
        <begin position="286"/>
        <end position="303"/>
    </location>
</feature>